<sequence length="93" mass="10904">MQLLWSARFIRDFKRLARRNSELRSVVEQRLQQLAEDPFYPSLRTHKLKGDLLGTWACSIDYNNRILFEFVPHPDSGELVISLLTLGSHDDVY</sequence>
<keyword evidence="1" id="KW-1277">Toxin-antitoxin system</keyword>
<proteinExistence type="predicted"/>
<dbReference type="SUPFAM" id="SSF143011">
    <property type="entry name" value="RelE-like"/>
    <property type="match status" value="1"/>
</dbReference>
<protein>
    <submittedName>
        <fullName evidence="2">Type II toxin-antitoxin system mRNA interferase toxin, RelE/StbE family</fullName>
    </submittedName>
</protein>
<dbReference type="Proteomes" id="UP001199525">
    <property type="component" value="Unassembled WGS sequence"/>
</dbReference>
<dbReference type="NCBIfam" id="TIGR02385">
    <property type="entry name" value="RelE_StbE"/>
    <property type="match status" value="1"/>
</dbReference>
<dbReference type="InterPro" id="IPR007712">
    <property type="entry name" value="RelE/ParE_toxin"/>
</dbReference>
<dbReference type="Pfam" id="PF15738">
    <property type="entry name" value="YafQ_toxin"/>
    <property type="match status" value="1"/>
</dbReference>
<dbReference type="EMBL" id="JAIVFQ010000015">
    <property type="protein sequence ID" value="MCC5600101.1"/>
    <property type="molecule type" value="Genomic_DNA"/>
</dbReference>
<dbReference type="Gene3D" id="3.30.2310.20">
    <property type="entry name" value="RelE-like"/>
    <property type="match status" value="1"/>
</dbReference>
<dbReference type="InterPro" id="IPR004386">
    <property type="entry name" value="Toxin_YafQ-like"/>
</dbReference>
<dbReference type="InterPro" id="IPR035093">
    <property type="entry name" value="RelE/ParE_toxin_dom_sf"/>
</dbReference>
<dbReference type="RefSeq" id="WP_229485079.1">
    <property type="nucleotide sequence ID" value="NZ_JAIVFQ010000015.1"/>
</dbReference>
<reference evidence="2 3" key="1">
    <citation type="journal article" date="2021" name="Microorganisms">
        <title>Genome Evolution of Filamentous Cyanobacterium Nostoc Species: From Facultative Symbiosis to Free Living.</title>
        <authorList>
            <person name="Huo D."/>
            <person name="Li H."/>
            <person name="Cai F."/>
            <person name="Guo X."/>
            <person name="Qiao Z."/>
            <person name="Wang W."/>
            <person name="Yu G."/>
            <person name="Li R."/>
        </authorList>
    </citation>
    <scope>NUCLEOTIDE SEQUENCE [LARGE SCALE GENOMIC DNA]</scope>
    <source>
        <strain evidence="2 3">CHAB 5714</strain>
    </source>
</reference>
<evidence type="ECO:0000256" key="1">
    <source>
        <dbReference type="ARBA" id="ARBA00022649"/>
    </source>
</evidence>
<comment type="caution">
    <text evidence="2">The sequence shown here is derived from an EMBL/GenBank/DDBJ whole genome shotgun (WGS) entry which is preliminary data.</text>
</comment>
<name>A0ABS8I7I5_9NOSO</name>
<evidence type="ECO:0000313" key="2">
    <source>
        <dbReference type="EMBL" id="MCC5600101.1"/>
    </source>
</evidence>
<accession>A0ABS8I7I5</accession>
<keyword evidence="3" id="KW-1185">Reference proteome</keyword>
<organism evidence="2 3">
    <name type="scientific">Nostoc favosum CHAB5714</name>
    <dbReference type="NCBI Taxonomy" id="2780399"/>
    <lineage>
        <taxon>Bacteria</taxon>
        <taxon>Bacillati</taxon>
        <taxon>Cyanobacteriota</taxon>
        <taxon>Cyanophyceae</taxon>
        <taxon>Nostocales</taxon>
        <taxon>Nostocaceae</taxon>
        <taxon>Nostoc</taxon>
        <taxon>Nostoc favosum</taxon>
    </lineage>
</organism>
<gene>
    <name evidence="2" type="ORF">LC586_12910</name>
</gene>
<evidence type="ECO:0000313" key="3">
    <source>
        <dbReference type="Proteomes" id="UP001199525"/>
    </source>
</evidence>